<dbReference type="SUPFAM" id="SSF46626">
    <property type="entry name" value="Cytochrome c"/>
    <property type="match status" value="1"/>
</dbReference>
<dbReference type="InterPro" id="IPR011041">
    <property type="entry name" value="Quinoprot_gluc/sorb_DH_b-prop"/>
</dbReference>
<evidence type="ECO:0000256" key="1">
    <source>
        <dbReference type="ARBA" id="ARBA00022448"/>
    </source>
</evidence>
<dbReference type="PANTHER" id="PTHR19328:SF75">
    <property type="entry name" value="ALDOSE SUGAR DEHYDROGENASE YLII"/>
    <property type="match status" value="1"/>
</dbReference>
<keyword evidence="10" id="KW-1185">Reference proteome</keyword>
<comment type="caution">
    <text evidence="9">The sequence shown here is derived from an EMBL/GenBank/DDBJ whole genome shotgun (WGS) entry which is preliminary data.</text>
</comment>
<sequence length="974" mass="106168">MIKKNTILGAGVAAAVCFTLYSCDKLTGKPIGLAFNDIKGVSFTAVSNVLASINPWGEQPEKSKQTEKLTAEQRYLKHINGDIQHAFATANNGTNAAADTSKPEENRFVKTTLTQGGFYEPTELAVLPNLDVLITQRRGELMLYNNTTKTLTQVGTLNVYHKANVPDVNSEEGLLGITADPNFATNHYIYMYYSPAGDKPIDRLSRFEFKNGALDNASEKVILEVGTQRDICCHTGGSIAFGKDNLLFVSAGDNSTPFDEPNQKYPSHSFGPMDDRPGHQQYDARRSAGNTNDLRGKILRIKINADGTYSIPEGNLFPQGTPKTRPEIYVMGNRNPYRISVDKKTGFLYWGEVGPDANVDSIGTRGPRGYDEVNQARKAGNFGWPFFVGNNYAYNIHNYDTNENAAPADPAKPLNNSRNNTGLVDLPPAQAAYIWYPYAESPDFPEVGSGGRTAMTGPVYHTADFPVKTRYPEYYNNKFFIYEFIRGWIKAVTQKPNGDFVKMEPFIPKTKFNSMIDLEVGPDGRFYILEYGSGWFNKNPDAGLVRIDYLAGNRPPVISDIQVDKASANLPFLLHAKVKATDPEKDKLTYVWNIGGVKKTTLVPELRYPITSAGEKELSVEVFDKAKASAESNTISVVAGNEQPQVNISILGNQTFYFPNSPFTYQVKVTDKGQPVDLTNLYVAGSFIKGQDMAGANLGHQQVSEAMMGKNLMLSLDCKACHKVDETSIGPAFTKVAEKYKDNGDADNYLSKKIIAGGSGVWGEVSMPAHPSLKEADAKQIVHWIRSLSNEANKQKSMPAKGTVTPTDGDIKEQKTVYSLNATYTDAGSAGVKPLSGSKTLILRNSNIEAGEAKNLTGVTAKDSAGTKYLVLPVTTGNFKLGTFDLTGIKAVELNAITATEATTYVVELHADKPTGLIAGSATLNFKAGQQAAAFSIPVKLLPGAKTRGYFVVLKQTTKAQATPAIKSFKFTSL</sequence>
<evidence type="ECO:0000259" key="8">
    <source>
        <dbReference type="PROSITE" id="PS51007"/>
    </source>
</evidence>
<dbReference type="InterPro" id="IPR036909">
    <property type="entry name" value="Cyt_c-like_dom_sf"/>
</dbReference>
<dbReference type="EMBL" id="BAABFT010000008">
    <property type="protein sequence ID" value="GAA4327880.1"/>
    <property type="molecule type" value="Genomic_DNA"/>
</dbReference>
<dbReference type="Proteomes" id="UP001500582">
    <property type="component" value="Unassembled WGS sequence"/>
</dbReference>
<dbReference type="InterPro" id="IPR011042">
    <property type="entry name" value="6-blade_b-propeller_TolB-like"/>
</dbReference>
<dbReference type="PRINTS" id="PR00606">
    <property type="entry name" value="CYTCHROMECID"/>
</dbReference>
<protein>
    <recommendedName>
        <fullName evidence="8">Cytochrome c domain-containing protein</fullName>
    </recommendedName>
</protein>
<feature type="domain" description="Cytochrome c" evidence="8">
    <location>
        <begin position="704"/>
        <end position="789"/>
    </location>
</feature>
<feature type="region of interest" description="Disordered" evidence="7">
    <location>
        <begin position="257"/>
        <end position="276"/>
    </location>
</feature>
<dbReference type="Gene3D" id="1.10.760.10">
    <property type="entry name" value="Cytochrome c-like domain"/>
    <property type="match status" value="1"/>
</dbReference>
<dbReference type="Gene3D" id="2.120.10.30">
    <property type="entry name" value="TolB, C-terminal domain"/>
    <property type="match status" value="1"/>
</dbReference>
<organism evidence="9 10">
    <name type="scientific">Mucilaginibacter gynuensis</name>
    <dbReference type="NCBI Taxonomy" id="1302236"/>
    <lineage>
        <taxon>Bacteria</taxon>
        <taxon>Pseudomonadati</taxon>
        <taxon>Bacteroidota</taxon>
        <taxon>Sphingobacteriia</taxon>
        <taxon>Sphingobacteriales</taxon>
        <taxon>Sphingobacteriaceae</taxon>
        <taxon>Mucilaginibacter</taxon>
    </lineage>
</organism>
<dbReference type="RefSeq" id="WP_345212097.1">
    <property type="nucleotide sequence ID" value="NZ_BAABFT010000008.1"/>
</dbReference>
<dbReference type="InterPro" id="IPR012938">
    <property type="entry name" value="Glc/Sorbosone_DH"/>
</dbReference>
<keyword evidence="2 6" id="KW-0349">Heme</keyword>
<proteinExistence type="predicted"/>
<dbReference type="PROSITE" id="PS51257">
    <property type="entry name" value="PROKAR_LIPOPROTEIN"/>
    <property type="match status" value="1"/>
</dbReference>
<gene>
    <name evidence="9" type="ORF">GCM10023149_31600</name>
</gene>
<keyword evidence="5 6" id="KW-0408">Iron</keyword>
<name>A0ABP8GPC2_9SPHI</name>
<dbReference type="Pfam" id="PF07995">
    <property type="entry name" value="GSDH"/>
    <property type="match status" value="1"/>
</dbReference>
<dbReference type="PANTHER" id="PTHR19328">
    <property type="entry name" value="HEDGEHOG-INTERACTING PROTEIN"/>
    <property type="match status" value="1"/>
</dbReference>
<evidence type="ECO:0000256" key="6">
    <source>
        <dbReference type="PROSITE-ProRule" id="PRU00433"/>
    </source>
</evidence>
<dbReference type="Pfam" id="PF00034">
    <property type="entry name" value="Cytochrom_C"/>
    <property type="match status" value="1"/>
</dbReference>
<evidence type="ECO:0000256" key="7">
    <source>
        <dbReference type="SAM" id="MobiDB-lite"/>
    </source>
</evidence>
<evidence type="ECO:0000256" key="2">
    <source>
        <dbReference type="ARBA" id="ARBA00022617"/>
    </source>
</evidence>
<dbReference type="InterPro" id="IPR009056">
    <property type="entry name" value="Cyt_c-like_dom"/>
</dbReference>
<evidence type="ECO:0000256" key="5">
    <source>
        <dbReference type="ARBA" id="ARBA00023004"/>
    </source>
</evidence>
<accession>A0ABP8GPC2</accession>
<keyword evidence="4" id="KW-0249">Electron transport</keyword>
<dbReference type="PROSITE" id="PS51007">
    <property type="entry name" value="CYTC"/>
    <property type="match status" value="1"/>
</dbReference>
<dbReference type="InterPro" id="IPR002324">
    <property type="entry name" value="Cyt_c_ID"/>
</dbReference>
<keyword evidence="3 6" id="KW-0479">Metal-binding</keyword>
<evidence type="ECO:0000256" key="3">
    <source>
        <dbReference type="ARBA" id="ARBA00022723"/>
    </source>
</evidence>
<reference evidence="10" key="1">
    <citation type="journal article" date="2019" name="Int. J. Syst. Evol. Microbiol.">
        <title>The Global Catalogue of Microorganisms (GCM) 10K type strain sequencing project: providing services to taxonomists for standard genome sequencing and annotation.</title>
        <authorList>
            <consortium name="The Broad Institute Genomics Platform"/>
            <consortium name="The Broad Institute Genome Sequencing Center for Infectious Disease"/>
            <person name="Wu L."/>
            <person name="Ma J."/>
        </authorList>
    </citation>
    <scope>NUCLEOTIDE SEQUENCE [LARGE SCALE GENOMIC DNA]</scope>
    <source>
        <strain evidence="10">JCM 17705</strain>
    </source>
</reference>
<keyword evidence="1" id="KW-0813">Transport</keyword>
<dbReference type="SUPFAM" id="SSF50952">
    <property type="entry name" value="Soluble quinoprotein glucose dehydrogenase"/>
    <property type="match status" value="1"/>
</dbReference>
<evidence type="ECO:0000313" key="9">
    <source>
        <dbReference type="EMBL" id="GAA4327880.1"/>
    </source>
</evidence>
<evidence type="ECO:0000256" key="4">
    <source>
        <dbReference type="ARBA" id="ARBA00022982"/>
    </source>
</evidence>
<evidence type="ECO:0000313" key="10">
    <source>
        <dbReference type="Proteomes" id="UP001500582"/>
    </source>
</evidence>